<dbReference type="Proteomes" id="UP001642483">
    <property type="component" value="Unassembled WGS sequence"/>
</dbReference>
<proteinExistence type="predicted"/>
<feature type="region of interest" description="Disordered" evidence="1">
    <location>
        <begin position="170"/>
        <end position="229"/>
    </location>
</feature>
<sequence>MFSGALASRNLSRKSKSLSADKVKSMKAEIPAVKKKNKKRKHSPNLINWNDTLKPKANCANLRPTYALHVKGNVRLQSPGVMLTVIGFCVLIISIIVTTLTVLMLYGSIGIGVGIYAMLIGITMVLENRETSSKLYHIQDIYMPHAVKSASRTEDRTFDNEVTKLRLKTQNKRKPGSRPLLIRQSGSKSQEFSPNEEKTERERSPLIFSCSEPRESPNLLRSEIRTPAQ</sequence>
<name>A0ABP0GSI7_CLALP</name>
<keyword evidence="2" id="KW-0472">Membrane</keyword>
<feature type="compositionally biased region" description="Polar residues" evidence="1">
    <location>
        <begin position="184"/>
        <end position="193"/>
    </location>
</feature>
<comment type="caution">
    <text evidence="3">The sequence shown here is derived from an EMBL/GenBank/DDBJ whole genome shotgun (WGS) entry which is preliminary data.</text>
</comment>
<protein>
    <submittedName>
        <fullName evidence="3">Uncharacterized protein</fullName>
    </submittedName>
</protein>
<evidence type="ECO:0000313" key="4">
    <source>
        <dbReference type="Proteomes" id="UP001642483"/>
    </source>
</evidence>
<evidence type="ECO:0000256" key="1">
    <source>
        <dbReference type="SAM" id="MobiDB-lite"/>
    </source>
</evidence>
<keyword evidence="2" id="KW-0812">Transmembrane</keyword>
<dbReference type="EMBL" id="CAWYQH010000141">
    <property type="protein sequence ID" value="CAK8694288.1"/>
    <property type="molecule type" value="Genomic_DNA"/>
</dbReference>
<organism evidence="3 4">
    <name type="scientific">Clavelina lepadiformis</name>
    <name type="common">Light-bulb sea squirt</name>
    <name type="synonym">Ascidia lepadiformis</name>
    <dbReference type="NCBI Taxonomy" id="159417"/>
    <lineage>
        <taxon>Eukaryota</taxon>
        <taxon>Metazoa</taxon>
        <taxon>Chordata</taxon>
        <taxon>Tunicata</taxon>
        <taxon>Ascidiacea</taxon>
        <taxon>Aplousobranchia</taxon>
        <taxon>Clavelinidae</taxon>
        <taxon>Clavelina</taxon>
    </lineage>
</organism>
<keyword evidence="2" id="KW-1133">Transmembrane helix</keyword>
<accession>A0ABP0GSI7</accession>
<keyword evidence="4" id="KW-1185">Reference proteome</keyword>
<feature type="compositionally biased region" description="Basic and acidic residues" evidence="1">
    <location>
        <begin position="195"/>
        <end position="204"/>
    </location>
</feature>
<feature type="transmembrane region" description="Helical" evidence="2">
    <location>
        <begin position="80"/>
        <end position="97"/>
    </location>
</feature>
<feature type="region of interest" description="Disordered" evidence="1">
    <location>
        <begin position="1"/>
        <end position="23"/>
    </location>
</feature>
<evidence type="ECO:0000313" key="3">
    <source>
        <dbReference type="EMBL" id="CAK8694288.1"/>
    </source>
</evidence>
<evidence type="ECO:0000256" key="2">
    <source>
        <dbReference type="SAM" id="Phobius"/>
    </source>
</evidence>
<reference evidence="3 4" key="1">
    <citation type="submission" date="2024-02" db="EMBL/GenBank/DDBJ databases">
        <authorList>
            <person name="Daric V."/>
            <person name="Darras S."/>
        </authorList>
    </citation>
    <scope>NUCLEOTIDE SEQUENCE [LARGE SCALE GENOMIC DNA]</scope>
</reference>
<feature type="transmembrane region" description="Helical" evidence="2">
    <location>
        <begin position="103"/>
        <end position="126"/>
    </location>
</feature>
<gene>
    <name evidence="3" type="ORF">CVLEPA_LOCUS27669</name>
</gene>